<feature type="region of interest" description="Disordered" evidence="8">
    <location>
        <begin position="1"/>
        <end position="22"/>
    </location>
</feature>
<evidence type="ECO:0000256" key="2">
    <source>
        <dbReference type="ARBA" id="ARBA00003015"/>
    </source>
</evidence>
<dbReference type="PANTHER" id="PTHR23417">
    <property type="entry name" value="3-DEOXY-D-MANNO-OCTULOSONIC-ACID TRANSFERASE/TRNA GUANINE-N 7 - -METHYLTRANSFERASE"/>
    <property type="match status" value="1"/>
</dbReference>
<dbReference type="InterPro" id="IPR003358">
    <property type="entry name" value="tRNA_(Gua-N-7)_MeTrfase_Trmb"/>
</dbReference>
<evidence type="ECO:0000256" key="1">
    <source>
        <dbReference type="ARBA" id="ARBA00000142"/>
    </source>
</evidence>
<gene>
    <name evidence="7 9" type="primary">trmB</name>
    <name evidence="9" type="ORF">KG103_02855</name>
</gene>
<comment type="caution">
    <text evidence="7">Lacks conserved residue(s) required for the propagation of feature annotation.</text>
</comment>
<comment type="similarity">
    <text evidence="7">Belongs to the class I-like SAM-binding methyltransferase superfamily. TrmB family.</text>
</comment>
<evidence type="ECO:0000256" key="6">
    <source>
        <dbReference type="ARBA" id="ARBA00022694"/>
    </source>
</evidence>
<keyword evidence="5 7" id="KW-0949">S-adenosyl-L-methionine</keyword>
<dbReference type="Pfam" id="PF02390">
    <property type="entry name" value="Methyltransf_4"/>
    <property type="match status" value="1"/>
</dbReference>
<dbReference type="EC" id="2.1.1.33" evidence="7"/>
<evidence type="ECO:0000256" key="4">
    <source>
        <dbReference type="ARBA" id="ARBA00022679"/>
    </source>
</evidence>
<keyword evidence="10" id="KW-1185">Reference proteome</keyword>
<feature type="binding site" evidence="7">
    <location>
        <position position="128"/>
    </location>
    <ligand>
        <name>S-adenosyl-L-methionine</name>
        <dbReference type="ChEBI" id="CHEBI:59789"/>
    </ligand>
</feature>
<keyword evidence="6 7" id="KW-0819">tRNA processing</keyword>
<dbReference type="NCBIfam" id="TIGR00091">
    <property type="entry name" value="tRNA (guanosine(46)-N7)-methyltransferase TrmB"/>
    <property type="match status" value="1"/>
</dbReference>
<keyword evidence="3 7" id="KW-0489">Methyltransferase</keyword>
<comment type="function">
    <text evidence="2 7">Catalyzes the formation of N(7)-methylguanine at position 46 (m7G46) in tRNA.</text>
</comment>
<sequence>MQPDVFTHRASRPHEPLRTFHPRRAPLGADRADALTRLFPRWGFSVDDPRVPPPRTPDGLLDTVALFGRAAPVVVEIGSGMGDATAAMAAADPGRDWLAVEAHLPGVTALLLLVERLGLTNVRVAHGDALRLLRADVAPGSLDAVHAFFPDPWPKPRHHKRRLVQPAHVALLRDRLRVGGTLHVATDWAEYAEQMRDVLGSDPDLVGGVVPRPAHRPVTRFEQRGLDLGHEVTDLVVRRMR</sequence>
<dbReference type="Gene3D" id="3.40.50.150">
    <property type="entry name" value="Vaccinia Virus protein VP39"/>
    <property type="match status" value="1"/>
</dbReference>
<evidence type="ECO:0000313" key="9">
    <source>
        <dbReference type="EMBL" id="QVI62893.1"/>
    </source>
</evidence>
<feature type="binding site" evidence="7">
    <location>
        <position position="101"/>
    </location>
    <ligand>
        <name>S-adenosyl-L-methionine</name>
        <dbReference type="ChEBI" id="CHEBI:59789"/>
    </ligand>
</feature>
<dbReference type="EMBL" id="CP074405">
    <property type="protein sequence ID" value="QVI62893.1"/>
    <property type="molecule type" value="Genomic_DNA"/>
</dbReference>
<evidence type="ECO:0000313" key="10">
    <source>
        <dbReference type="Proteomes" id="UP000677804"/>
    </source>
</evidence>
<keyword evidence="4 7" id="KW-0808">Transferase</keyword>
<accession>A0ABX8D609</accession>
<feature type="binding site" evidence="7">
    <location>
        <begin position="219"/>
        <end position="222"/>
    </location>
    <ligand>
        <name>substrate</name>
    </ligand>
</feature>
<feature type="binding site" evidence="7">
    <location>
        <position position="155"/>
    </location>
    <ligand>
        <name>substrate</name>
    </ligand>
</feature>
<protein>
    <recommendedName>
        <fullName evidence="7">tRNA (guanine-N(7)-)-methyltransferase</fullName>
        <ecNumber evidence="7">2.1.1.33</ecNumber>
    </recommendedName>
    <alternativeName>
        <fullName evidence="7">tRNA (guanine(46)-N(7))-methyltransferase</fullName>
    </alternativeName>
    <alternativeName>
        <fullName evidence="7">tRNA(m7G46)-methyltransferase</fullName>
    </alternativeName>
</protein>
<feature type="binding site" evidence="7">
    <location>
        <position position="187"/>
    </location>
    <ligand>
        <name>substrate</name>
    </ligand>
</feature>
<dbReference type="InterPro" id="IPR055361">
    <property type="entry name" value="tRNA_methyltr_TrmB_bact"/>
</dbReference>
<feature type="binding site" evidence="7">
    <location>
        <position position="151"/>
    </location>
    <ligand>
        <name>S-adenosyl-L-methionine</name>
        <dbReference type="ChEBI" id="CHEBI:59789"/>
    </ligand>
</feature>
<dbReference type="PANTHER" id="PTHR23417:SF14">
    <property type="entry name" value="PENTACOTRIPEPTIDE-REPEAT REGION OF PRORP DOMAIN-CONTAINING PROTEIN"/>
    <property type="match status" value="1"/>
</dbReference>
<dbReference type="Proteomes" id="UP000677804">
    <property type="component" value="Chromosome"/>
</dbReference>
<evidence type="ECO:0000256" key="5">
    <source>
        <dbReference type="ARBA" id="ARBA00022691"/>
    </source>
</evidence>
<evidence type="ECO:0000256" key="3">
    <source>
        <dbReference type="ARBA" id="ARBA00022603"/>
    </source>
</evidence>
<comment type="catalytic activity">
    <reaction evidence="1 7">
        <text>guanosine(46) in tRNA + S-adenosyl-L-methionine = N(7)-methylguanosine(46) in tRNA + S-adenosyl-L-homocysteine</text>
        <dbReference type="Rhea" id="RHEA:42708"/>
        <dbReference type="Rhea" id="RHEA-COMP:10188"/>
        <dbReference type="Rhea" id="RHEA-COMP:10189"/>
        <dbReference type="ChEBI" id="CHEBI:57856"/>
        <dbReference type="ChEBI" id="CHEBI:59789"/>
        <dbReference type="ChEBI" id="CHEBI:74269"/>
        <dbReference type="ChEBI" id="CHEBI:74480"/>
        <dbReference type="EC" id="2.1.1.33"/>
    </reaction>
</comment>
<dbReference type="GO" id="GO:0008176">
    <property type="term" value="F:tRNA (guanine(46)-N7)-methyltransferase activity"/>
    <property type="evidence" value="ECO:0007669"/>
    <property type="project" value="UniProtKB-EC"/>
</dbReference>
<evidence type="ECO:0000256" key="8">
    <source>
        <dbReference type="SAM" id="MobiDB-lite"/>
    </source>
</evidence>
<reference evidence="9 10" key="1">
    <citation type="submission" date="2021-05" db="EMBL/GenBank/DDBJ databases">
        <title>Novel species in genus Cellulomonas.</title>
        <authorList>
            <person name="Zhang G."/>
        </authorList>
    </citation>
    <scope>NUCLEOTIDE SEQUENCE [LARGE SCALE GENOMIC DNA]</scope>
    <source>
        <strain evidence="10">zg-ZUI222</strain>
    </source>
</reference>
<dbReference type="SUPFAM" id="SSF53335">
    <property type="entry name" value="S-adenosyl-L-methionine-dependent methyltransferases"/>
    <property type="match status" value="1"/>
</dbReference>
<dbReference type="HAMAP" id="MF_01057">
    <property type="entry name" value="tRNA_methyltr_TrmB"/>
    <property type="match status" value="1"/>
</dbReference>
<feature type="binding site" evidence="7">
    <location>
        <position position="76"/>
    </location>
    <ligand>
        <name>S-adenosyl-L-methionine</name>
        <dbReference type="ChEBI" id="CHEBI:59789"/>
    </ligand>
</feature>
<proteinExistence type="inferred from homology"/>
<dbReference type="RefSeq" id="WP_207340374.1">
    <property type="nucleotide sequence ID" value="NZ_CP074405.1"/>
</dbReference>
<dbReference type="PROSITE" id="PS51625">
    <property type="entry name" value="SAM_MT_TRMB"/>
    <property type="match status" value="1"/>
</dbReference>
<comment type="pathway">
    <text evidence="7">tRNA modification; N(7)-methylguanine-tRNA biosynthesis.</text>
</comment>
<dbReference type="InterPro" id="IPR029063">
    <property type="entry name" value="SAM-dependent_MTases_sf"/>
</dbReference>
<organism evidence="9 10">
    <name type="scientific">Cellulomonas wangleii</name>
    <dbReference type="NCBI Taxonomy" id="2816956"/>
    <lineage>
        <taxon>Bacteria</taxon>
        <taxon>Bacillati</taxon>
        <taxon>Actinomycetota</taxon>
        <taxon>Actinomycetes</taxon>
        <taxon>Micrococcales</taxon>
        <taxon>Cellulomonadaceae</taxon>
        <taxon>Cellulomonas</taxon>
    </lineage>
</organism>
<name>A0ABX8D609_9CELL</name>
<evidence type="ECO:0000256" key="7">
    <source>
        <dbReference type="HAMAP-Rule" id="MF_01057"/>
    </source>
</evidence>